<feature type="domain" description="Tyrosine-protein phosphatase" evidence="2">
    <location>
        <begin position="295"/>
        <end position="424"/>
    </location>
</feature>
<dbReference type="AlphaFoldDB" id="A0A2G8LG80"/>
<keyword evidence="1" id="KW-0472">Membrane</keyword>
<dbReference type="PROSITE" id="PS50055">
    <property type="entry name" value="TYR_PHOSPHATASE_PTP"/>
    <property type="match status" value="1"/>
</dbReference>
<keyword evidence="1" id="KW-1133">Transmembrane helix</keyword>
<keyword evidence="1" id="KW-0812">Transmembrane</keyword>
<dbReference type="STRING" id="307972.A0A2G8LG80"/>
<sequence length="424" mass="46662">MLLPLAELPADGSSCSSGVTLLTIYYASINLEPSHNGAYEVTDPSSTSFTLTGLKVEGNYSIQLTLERAEGKFAGVKKFTTLSQLKFANNFLAGMGWRHWDSSNTEYDFRVVAVREGPNGDGPPGPILKRVKTNSLGSVGLIVGVTIGTVSLAIIALLAVYGIWKYQRSTSKPKTVERQTNDSKEVTSEAAFDYENVSKDSGHTNLVRYVPSKKHKECTLSATGNDNAIDGYEIPSIHISEGAQAKQQINKDVQVSKEKPTTYQNSSDDEFSLRQPMAISKFPLFMRSSTAKEMISATFKRLEAVSSSTNVSSFSGTSPENLHKNRFGDIVPFHLLSYYNFPHSGQPSTFAEIRVSHSGRKRLINASVVNISGLKQTLIMTQAPLPTTVEDFWRLVFDYQCQTIIMLNEADSENHESIKVNALF</sequence>
<protein>
    <submittedName>
        <fullName evidence="3">Putative receptor-type tyrosine-protein phosphatase alpha</fullName>
    </submittedName>
</protein>
<feature type="transmembrane region" description="Helical" evidence="1">
    <location>
        <begin position="139"/>
        <end position="164"/>
    </location>
</feature>
<keyword evidence="3" id="KW-0675">Receptor</keyword>
<evidence type="ECO:0000313" key="4">
    <source>
        <dbReference type="Proteomes" id="UP000230750"/>
    </source>
</evidence>
<accession>A0A2G8LG80</accession>
<keyword evidence="4" id="KW-1185">Reference proteome</keyword>
<dbReference type="InterPro" id="IPR000242">
    <property type="entry name" value="PTP_cat"/>
</dbReference>
<organism evidence="3 4">
    <name type="scientific">Stichopus japonicus</name>
    <name type="common">Sea cucumber</name>
    <dbReference type="NCBI Taxonomy" id="307972"/>
    <lineage>
        <taxon>Eukaryota</taxon>
        <taxon>Metazoa</taxon>
        <taxon>Echinodermata</taxon>
        <taxon>Eleutherozoa</taxon>
        <taxon>Echinozoa</taxon>
        <taxon>Holothuroidea</taxon>
        <taxon>Aspidochirotacea</taxon>
        <taxon>Aspidochirotida</taxon>
        <taxon>Stichopodidae</taxon>
        <taxon>Apostichopus</taxon>
    </lineage>
</organism>
<comment type="caution">
    <text evidence="3">The sequence shown here is derived from an EMBL/GenBank/DDBJ whole genome shotgun (WGS) entry which is preliminary data.</text>
</comment>
<dbReference type="InterPro" id="IPR029021">
    <property type="entry name" value="Prot-tyrosine_phosphatase-like"/>
</dbReference>
<dbReference type="SUPFAM" id="SSF52799">
    <property type="entry name" value="(Phosphotyrosine protein) phosphatases II"/>
    <property type="match status" value="1"/>
</dbReference>
<proteinExistence type="predicted"/>
<evidence type="ECO:0000256" key="1">
    <source>
        <dbReference type="SAM" id="Phobius"/>
    </source>
</evidence>
<name>A0A2G8LG80_STIJA</name>
<dbReference type="GO" id="GO:0004725">
    <property type="term" value="F:protein tyrosine phosphatase activity"/>
    <property type="evidence" value="ECO:0007669"/>
    <property type="project" value="InterPro"/>
</dbReference>
<dbReference type="PANTHER" id="PTHR19134:SF449">
    <property type="entry name" value="TYROSINE-PROTEIN PHOSPHATASE 1"/>
    <property type="match status" value="1"/>
</dbReference>
<reference evidence="3 4" key="1">
    <citation type="journal article" date="2017" name="PLoS Biol.">
        <title>The sea cucumber genome provides insights into morphological evolution and visceral regeneration.</title>
        <authorList>
            <person name="Zhang X."/>
            <person name="Sun L."/>
            <person name="Yuan J."/>
            <person name="Sun Y."/>
            <person name="Gao Y."/>
            <person name="Zhang L."/>
            <person name="Li S."/>
            <person name="Dai H."/>
            <person name="Hamel J.F."/>
            <person name="Liu C."/>
            <person name="Yu Y."/>
            <person name="Liu S."/>
            <person name="Lin W."/>
            <person name="Guo K."/>
            <person name="Jin S."/>
            <person name="Xu P."/>
            <person name="Storey K.B."/>
            <person name="Huan P."/>
            <person name="Zhang T."/>
            <person name="Zhou Y."/>
            <person name="Zhang J."/>
            <person name="Lin C."/>
            <person name="Li X."/>
            <person name="Xing L."/>
            <person name="Huo D."/>
            <person name="Sun M."/>
            <person name="Wang L."/>
            <person name="Mercier A."/>
            <person name="Li F."/>
            <person name="Yang H."/>
            <person name="Xiang J."/>
        </authorList>
    </citation>
    <scope>NUCLEOTIDE SEQUENCE [LARGE SCALE GENOMIC DNA]</scope>
    <source>
        <strain evidence="3">Shaxun</strain>
        <tissue evidence="3">Muscle</tissue>
    </source>
</reference>
<dbReference type="Pfam" id="PF00102">
    <property type="entry name" value="Y_phosphatase"/>
    <property type="match status" value="1"/>
</dbReference>
<dbReference type="InterPro" id="IPR050348">
    <property type="entry name" value="Protein-Tyr_Phosphatase"/>
</dbReference>
<evidence type="ECO:0000259" key="2">
    <source>
        <dbReference type="PROSITE" id="PS50055"/>
    </source>
</evidence>
<evidence type="ECO:0000313" key="3">
    <source>
        <dbReference type="EMBL" id="PIK59258.1"/>
    </source>
</evidence>
<dbReference type="EMBL" id="MRZV01000088">
    <property type="protein sequence ID" value="PIK59258.1"/>
    <property type="molecule type" value="Genomic_DNA"/>
</dbReference>
<dbReference type="Proteomes" id="UP000230750">
    <property type="component" value="Unassembled WGS sequence"/>
</dbReference>
<dbReference type="Gene3D" id="3.90.190.10">
    <property type="entry name" value="Protein tyrosine phosphatase superfamily"/>
    <property type="match status" value="1"/>
</dbReference>
<dbReference type="PANTHER" id="PTHR19134">
    <property type="entry name" value="RECEPTOR-TYPE TYROSINE-PROTEIN PHOSPHATASE"/>
    <property type="match status" value="1"/>
</dbReference>
<gene>
    <name evidence="3" type="ORF">BSL78_03842</name>
</gene>
<dbReference type="OrthoDB" id="165498at2759"/>